<evidence type="ECO:0000313" key="2">
    <source>
        <dbReference type="Proteomes" id="UP001501759"/>
    </source>
</evidence>
<sequence>MRIAFWTLLAGLLTCFTGYAVYRTALSDDRKTFVSCALLSLCSGWYMVTNWGRACRAVRERPSGPRSGHESNAGS</sequence>
<dbReference type="RefSeq" id="WP_345651069.1">
    <property type="nucleotide sequence ID" value="NZ_BAABKB010000016.1"/>
</dbReference>
<dbReference type="EMBL" id="BAABKB010000016">
    <property type="protein sequence ID" value="GAA5016148.1"/>
    <property type="molecule type" value="Genomic_DNA"/>
</dbReference>
<accession>A0ABP9J1T0</accession>
<gene>
    <name evidence="1" type="ORF">GCM10023335_41600</name>
</gene>
<proteinExistence type="predicted"/>
<comment type="caution">
    <text evidence="1">The sequence shown here is derived from an EMBL/GenBank/DDBJ whole genome shotgun (WGS) entry which is preliminary data.</text>
</comment>
<dbReference type="Proteomes" id="UP001501759">
    <property type="component" value="Unassembled WGS sequence"/>
</dbReference>
<reference evidence="2" key="1">
    <citation type="journal article" date="2019" name="Int. J. Syst. Evol. Microbiol.">
        <title>The Global Catalogue of Microorganisms (GCM) 10K type strain sequencing project: providing services to taxonomists for standard genome sequencing and annotation.</title>
        <authorList>
            <consortium name="The Broad Institute Genomics Platform"/>
            <consortium name="The Broad Institute Genome Sequencing Center for Infectious Disease"/>
            <person name="Wu L."/>
            <person name="Ma J."/>
        </authorList>
    </citation>
    <scope>NUCLEOTIDE SEQUENCE [LARGE SCALE GENOMIC DNA]</scope>
    <source>
        <strain evidence="2">JCM 18409</strain>
    </source>
</reference>
<name>A0ABP9J1T0_9ACTN</name>
<evidence type="ECO:0000313" key="1">
    <source>
        <dbReference type="EMBL" id="GAA5016148.1"/>
    </source>
</evidence>
<keyword evidence="2" id="KW-1185">Reference proteome</keyword>
<organism evidence="1 2">
    <name type="scientific">Streptomyces siamensis</name>
    <dbReference type="NCBI Taxonomy" id="1274986"/>
    <lineage>
        <taxon>Bacteria</taxon>
        <taxon>Bacillati</taxon>
        <taxon>Actinomycetota</taxon>
        <taxon>Actinomycetes</taxon>
        <taxon>Kitasatosporales</taxon>
        <taxon>Streptomycetaceae</taxon>
        <taxon>Streptomyces</taxon>
    </lineage>
</organism>
<protein>
    <submittedName>
        <fullName evidence="1">Uncharacterized protein</fullName>
    </submittedName>
</protein>